<dbReference type="GO" id="GO:0046872">
    <property type="term" value="F:metal ion binding"/>
    <property type="evidence" value="ECO:0007669"/>
    <property type="project" value="UniProtKB-KW"/>
</dbReference>
<protein>
    <recommendedName>
        <fullName evidence="9">Serine/threonine-protein phosphatase</fullName>
        <ecNumber evidence="9">3.1.3.16</ecNumber>
    </recommendedName>
</protein>
<dbReference type="InterPro" id="IPR006141">
    <property type="entry name" value="Intein_N"/>
</dbReference>
<dbReference type="EC" id="3.1.3.16" evidence="9"/>
<feature type="region of interest" description="Disordered" evidence="10">
    <location>
        <begin position="1"/>
        <end position="26"/>
    </location>
</feature>
<dbReference type="PROSITE" id="PS50005">
    <property type="entry name" value="TPR"/>
    <property type="match status" value="1"/>
</dbReference>
<comment type="cofactor">
    <cofactor evidence="1">
        <name>Mn(2+)</name>
        <dbReference type="ChEBI" id="CHEBI:29035"/>
    </cofactor>
</comment>
<dbReference type="Proteomes" id="UP001230188">
    <property type="component" value="Unassembled WGS sequence"/>
</dbReference>
<keyword evidence="6 8" id="KW-0802">TPR repeat</keyword>
<dbReference type="InterPro" id="IPR013235">
    <property type="entry name" value="PPP_dom"/>
</dbReference>
<evidence type="ECO:0000256" key="1">
    <source>
        <dbReference type="ARBA" id="ARBA00001936"/>
    </source>
</evidence>
<dbReference type="GO" id="GO:0004722">
    <property type="term" value="F:protein serine/threonine phosphatase activity"/>
    <property type="evidence" value="ECO:0007669"/>
    <property type="project" value="UniProtKB-EC"/>
</dbReference>
<dbReference type="InterPro" id="IPR029052">
    <property type="entry name" value="Metallo-depent_PP-like"/>
</dbReference>
<organism evidence="12 13">
    <name type="scientific">Chrysophaeum taylorii</name>
    <dbReference type="NCBI Taxonomy" id="2483200"/>
    <lineage>
        <taxon>Eukaryota</taxon>
        <taxon>Sar</taxon>
        <taxon>Stramenopiles</taxon>
        <taxon>Ochrophyta</taxon>
        <taxon>Pelagophyceae</taxon>
        <taxon>Pelagomonadales</taxon>
        <taxon>Pelagomonadaceae</taxon>
        <taxon>Chrysophaeum</taxon>
    </lineage>
</organism>
<dbReference type="InterPro" id="IPR011990">
    <property type="entry name" value="TPR-like_helical_dom_sf"/>
</dbReference>
<keyword evidence="13" id="KW-1185">Reference proteome</keyword>
<evidence type="ECO:0000256" key="3">
    <source>
        <dbReference type="ARBA" id="ARBA00022723"/>
    </source>
</evidence>
<comment type="caution">
    <text evidence="12">The sequence shown here is derived from an EMBL/GenBank/DDBJ whole genome shotgun (WGS) entry which is preliminary data.</text>
</comment>
<dbReference type="PRINTS" id="PR00114">
    <property type="entry name" value="STPHPHTASE"/>
</dbReference>
<comment type="catalytic activity">
    <reaction evidence="9">
        <text>O-phospho-L-threonyl-[protein] + H2O = L-threonyl-[protein] + phosphate</text>
        <dbReference type="Rhea" id="RHEA:47004"/>
        <dbReference type="Rhea" id="RHEA-COMP:11060"/>
        <dbReference type="Rhea" id="RHEA-COMP:11605"/>
        <dbReference type="ChEBI" id="CHEBI:15377"/>
        <dbReference type="ChEBI" id="CHEBI:30013"/>
        <dbReference type="ChEBI" id="CHEBI:43474"/>
        <dbReference type="ChEBI" id="CHEBI:61977"/>
        <dbReference type="EC" id="3.1.3.16"/>
    </reaction>
</comment>
<evidence type="ECO:0000256" key="4">
    <source>
        <dbReference type="ARBA" id="ARBA00022737"/>
    </source>
</evidence>
<dbReference type="SMART" id="SM00028">
    <property type="entry name" value="TPR"/>
    <property type="match status" value="3"/>
</dbReference>
<dbReference type="CDD" id="cd07417">
    <property type="entry name" value="MPP_PP5_C"/>
    <property type="match status" value="1"/>
</dbReference>
<dbReference type="PROSITE" id="PS00125">
    <property type="entry name" value="SER_THR_PHOSPHATASE"/>
    <property type="match status" value="1"/>
</dbReference>
<dbReference type="AlphaFoldDB" id="A0AAD7UEZ6"/>
<dbReference type="InterPro" id="IPR051134">
    <property type="entry name" value="PPP_phosphatase"/>
</dbReference>
<dbReference type="InterPro" id="IPR041753">
    <property type="entry name" value="PP5_C"/>
</dbReference>
<accession>A0AAD7UEZ6</accession>
<comment type="similarity">
    <text evidence="2">Belongs to the PPP phosphatase family. PP-5 (PP-T) subfamily.</text>
</comment>
<gene>
    <name evidence="12" type="ORF">CTAYLR_002573</name>
</gene>
<keyword evidence="4" id="KW-0677">Repeat</keyword>
<dbReference type="InterPro" id="IPR036844">
    <property type="entry name" value="Hint_dom_sf"/>
</dbReference>
<evidence type="ECO:0000313" key="13">
    <source>
        <dbReference type="Proteomes" id="UP001230188"/>
    </source>
</evidence>
<evidence type="ECO:0000313" key="12">
    <source>
        <dbReference type="EMBL" id="KAJ8604320.1"/>
    </source>
</evidence>
<evidence type="ECO:0000256" key="7">
    <source>
        <dbReference type="ARBA" id="ARBA00023211"/>
    </source>
</evidence>
<proteinExistence type="inferred from homology"/>
<dbReference type="InterPro" id="IPR006186">
    <property type="entry name" value="Ser/Thr-sp_prot-phosphatase"/>
</dbReference>
<dbReference type="Pfam" id="PF13181">
    <property type="entry name" value="TPR_8"/>
    <property type="match status" value="2"/>
</dbReference>
<evidence type="ECO:0000256" key="6">
    <source>
        <dbReference type="ARBA" id="ARBA00022803"/>
    </source>
</evidence>
<dbReference type="Pfam" id="PF08321">
    <property type="entry name" value="PPP5"/>
    <property type="match status" value="1"/>
</dbReference>
<dbReference type="SUPFAM" id="SSF48452">
    <property type="entry name" value="TPR-like"/>
    <property type="match status" value="1"/>
</dbReference>
<dbReference type="PROSITE" id="PS50817">
    <property type="entry name" value="INTEIN_N_TER"/>
    <property type="match status" value="1"/>
</dbReference>
<keyword evidence="7" id="KW-0464">Manganese</keyword>
<dbReference type="InterPro" id="IPR004843">
    <property type="entry name" value="Calcineurin-like_PHP"/>
</dbReference>
<feature type="repeat" description="TPR" evidence="8">
    <location>
        <begin position="111"/>
        <end position="144"/>
    </location>
</feature>
<dbReference type="InterPro" id="IPR019734">
    <property type="entry name" value="TPR_rpt"/>
</dbReference>
<feature type="domain" description="Serine/threonine specific protein phosphatases" evidence="11">
    <location>
        <begin position="315"/>
        <end position="320"/>
    </location>
</feature>
<dbReference type="Gene3D" id="3.60.21.10">
    <property type="match status" value="2"/>
</dbReference>
<evidence type="ECO:0000259" key="11">
    <source>
        <dbReference type="PROSITE" id="PS00125"/>
    </source>
</evidence>
<dbReference type="EMBL" id="JAQMWT010000334">
    <property type="protein sequence ID" value="KAJ8604320.1"/>
    <property type="molecule type" value="Genomic_DNA"/>
</dbReference>
<dbReference type="GO" id="GO:0016539">
    <property type="term" value="P:intein-mediated protein splicing"/>
    <property type="evidence" value="ECO:0007669"/>
    <property type="project" value="InterPro"/>
</dbReference>
<reference evidence="12" key="1">
    <citation type="submission" date="2023-01" db="EMBL/GenBank/DDBJ databases">
        <title>Metagenome sequencing of chrysophaentin producing Chrysophaeum taylorii.</title>
        <authorList>
            <person name="Davison J."/>
            <person name="Bewley C."/>
        </authorList>
    </citation>
    <scope>NUCLEOTIDE SEQUENCE</scope>
    <source>
        <strain evidence="12">NIES-1699</strain>
    </source>
</reference>
<dbReference type="SMART" id="SM00156">
    <property type="entry name" value="PP2Ac"/>
    <property type="match status" value="1"/>
</dbReference>
<evidence type="ECO:0000256" key="5">
    <source>
        <dbReference type="ARBA" id="ARBA00022801"/>
    </source>
</evidence>
<name>A0AAD7UEZ6_9STRA</name>
<evidence type="ECO:0000256" key="9">
    <source>
        <dbReference type="RuleBase" id="RU004273"/>
    </source>
</evidence>
<dbReference type="Gene3D" id="1.25.40.10">
    <property type="entry name" value="Tetratricopeptide repeat domain"/>
    <property type="match status" value="1"/>
</dbReference>
<evidence type="ECO:0000256" key="2">
    <source>
        <dbReference type="ARBA" id="ARBA00008786"/>
    </source>
</evidence>
<sequence>MVEVVATTEASSSVENKTNDEESSNGHAMMVVSSNASSRIESLKSRGNAALAAGNPAQAAALYTSAIEVDAASPVLPVLYSNRAMAHIKAESYGLAIADAEQAIKMDPTYIKAYYRRGSANFALGKYRLALRDFKSVCKLRPTDRDARAKLRECEKAAKQLAFANAILSGDSEQALRGSDVDAIVVEDSYDGPRLENRFDDDDLVQATMERFRAQKLIHRKYVLQILLKTRDALKGEPSLVDLSLPASSKRYTICGDVHGQYYDLLKIFDLNGLPTPDNPYVFNGDFVDRGSFSFEVVLTLFLCKLRHPTGVHLNRGNHETKNMTKIYGFEGEIRHKFDSTVLGLFHECFRLLPLAACLESRVFVVHGGLSSDDDVTLDDIRAIDRECEPPDSGLMCDLLWSDPQPAPGRAPSKRGVGLSFGPDVTKRFLDRNDLSLVIRSHEVRDNGYELEHGGQLITVFSAPNYCLARDAQILTNRGFLFLDDFVDAFCRFPEREALLVAGYDPESDELVWERPLSLIVNRSEPQTLLELNSDDLSLLVTPEHQMYVQRRYGEEEATTTSRTEDDTNKRIKLDVPYAKCRADELLSTESSSFNDRDRPRLRALARAGVRAAKSNERQNFVDELGLDTDDKMIAFLEIYGYCVGGLDDASKHPVGPGGDAYLDDRFRVVGFEAEAFVRRFREESKGKKARFFDWVWLLNRDRARAVLRGLAAADEASAAANTLRVDTSSIIFRDELTRLALCAGYSSRFFAAYEDGVVKHWCVVSTTVAGVAEPIVDNVKPVAYTGRTWCVSMPSTFIWARRARKHPTEDVVAEASRPVIVGNCDAMGNKGAFVHLDQNLTPTFTTFDAAPHPPLRPMAYASSTFGL</sequence>
<keyword evidence="5 9" id="KW-0378">Hydrolase</keyword>
<evidence type="ECO:0000256" key="10">
    <source>
        <dbReference type="SAM" id="MobiDB-lite"/>
    </source>
</evidence>
<dbReference type="SUPFAM" id="SSF51294">
    <property type="entry name" value="Hedgehog/intein (Hint) domain"/>
    <property type="match status" value="1"/>
</dbReference>
<dbReference type="PANTHER" id="PTHR45668:SF5">
    <property type="entry name" value="SERINE_THREONINE-PROTEIN PHOSPHATASE 5"/>
    <property type="match status" value="1"/>
</dbReference>
<evidence type="ECO:0000256" key="8">
    <source>
        <dbReference type="PROSITE-ProRule" id="PRU00339"/>
    </source>
</evidence>
<dbReference type="Pfam" id="PF00149">
    <property type="entry name" value="Metallophos"/>
    <property type="match status" value="1"/>
</dbReference>
<dbReference type="SUPFAM" id="SSF56300">
    <property type="entry name" value="Metallo-dependent phosphatases"/>
    <property type="match status" value="2"/>
</dbReference>
<dbReference type="PANTHER" id="PTHR45668">
    <property type="entry name" value="SERINE/THREONINE-PROTEIN PHOSPHATASE 5-RELATED"/>
    <property type="match status" value="1"/>
</dbReference>
<keyword evidence="3" id="KW-0479">Metal-binding</keyword>